<name>A0A2M6W6W0_9BACT</name>
<dbReference type="GO" id="GO:0015074">
    <property type="term" value="P:DNA integration"/>
    <property type="evidence" value="ECO:0007669"/>
    <property type="project" value="UniProtKB-KW"/>
</dbReference>
<dbReference type="InterPro" id="IPR050090">
    <property type="entry name" value="Tyrosine_recombinase_XerCD"/>
</dbReference>
<dbReference type="Pfam" id="PF00589">
    <property type="entry name" value="Phage_integrase"/>
    <property type="match status" value="1"/>
</dbReference>
<evidence type="ECO:0000259" key="6">
    <source>
        <dbReference type="PROSITE" id="PS51898"/>
    </source>
</evidence>
<organism evidence="8 9">
    <name type="scientific">Candidatus Magasanikbacteria bacterium CG10_big_fil_rev_8_21_14_0_10_36_32</name>
    <dbReference type="NCBI Taxonomy" id="1974646"/>
    <lineage>
        <taxon>Bacteria</taxon>
        <taxon>Candidatus Magasanikiibacteriota</taxon>
    </lineage>
</organism>
<evidence type="ECO:0000256" key="5">
    <source>
        <dbReference type="PROSITE-ProRule" id="PRU01248"/>
    </source>
</evidence>
<sequence>MQEFLEKARIELRLRNYSVKTVDAYLGCLKDYFIFLNGDPIVVNLAKIKEFLLLKQDKNYAPQTINLYLNAIKFFYRDVLKDCQKIDLKFAKRNNRLPEVLSREEIQKILAQIANKKHALMISLSYGAGLRVSEVVNLKIKDVLLDELVLKIRQGKGKKDRMTVFPEKIKTDIYFLIGNRVGDEYVFESERGGGITERTAQAIFEKALKKAEIKKDATFHSLRHSFATHLLENGVDIRYVQELLGHQNIRTTQIYTHVMNPQIRNIKSPL</sequence>
<evidence type="ECO:0000256" key="3">
    <source>
        <dbReference type="ARBA" id="ARBA00023125"/>
    </source>
</evidence>
<dbReference type="InterPro" id="IPR044068">
    <property type="entry name" value="CB"/>
</dbReference>
<comment type="caution">
    <text evidence="8">The sequence shown here is derived from an EMBL/GenBank/DDBJ whole genome shotgun (WGS) entry which is preliminary data.</text>
</comment>
<keyword evidence="3 5" id="KW-0238">DNA-binding</keyword>
<feature type="domain" description="Tyr recombinase" evidence="6">
    <location>
        <begin position="96"/>
        <end position="268"/>
    </location>
</feature>
<proteinExistence type="inferred from homology"/>
<dbReference type="PANTHER" id="PTHR30349">
    <property type="entry name" value="PHAGE INTEGRASE-RELATED"/>
    <property type="match status" value="1"/>
</dbReference>
<dbReference type="Gene3D" id="1.10.443.10">
    <property type="entry name" value="Intergrase catalytic core"/>
    <property type="match status" value="1"/>
</dbReference>
<dbReference type="PANTHER" id="PTHR30349:SF64">
    <property type="entry name" value="PROPHAGE INTEGRASE INTD-RELATED"/>
    <property type="match status" value="1"/>
</dbReference>
<dbReference type="Gene3D" id="1.10.150.130">
    <property type="match status" value="1"/>
</dbReference>
<evidence type="ECO:0000313" key="8">
    <source>
        <dbReference type="EMBL" id="PIT88513.1"/>
    </source>
</evidence>
<gene>
    <name evidence="8" type="ORF">COU29_01885</name>
</gene>
<comment type="similarity">
    <text evidence="1">Belongs to the 'phage' integrase family.</text>
</comment>
<keyword evidence="4" id="KW-0233">DNA recombination</keyword>
<dbReference type="NCBIfam" id="NF040815">
    <property type="entry name" value="recomb_XerA_Arch"/>
    <property type="match status" value="1"/>
</dbReference>
<dbReference type="GO" id="GO:0006310">
    <property type="term" value="P:DNA recombination"/>
    <property type="evidence" value="ECO:0007669"/>
    <property type="project" value="UniProtKB-KW"/>
</dbReference>
<dbReference type="EMBL" id="PFBV01000003">
    <property type="protein sequence ID" value="PIT88513.1"/>
    <property type="molecule type" value="Genomic_DNA"/>
</dbReference>
<evidence type="ECO:0000256" key="2">
    <source>
        <dbReference type="ARBA" id="ARBA00022908"/>
    </source>
</evidence>
<evidence type="ECO:0000259" key="7">
    <source>
        <dbReference type="PROSITE" id="PS51900"/>
    </source>
</evidence>
<keyword evidence="2" id="KW-0229">DNA integration</keyword>
<dbReference type="SUPFAM" id="SSF56349">
    <property type="entry name" value="DNA breaking-rejoining enzymes"/>
    <property type="match status" value="1"/>
</dbReference>
<evidence type="ECO:0000256" key="4">
    <source>
        <dbReference type="ARBA" id="ARBA00023172"/>
    </source>
</evidence>
<evidence type="ECO:0000313" key="9">
    <source>
        <dbReference type="Proteomes" id="UP000231426"/>
    </source>
</evidence>
<dbReference type="InterPro" id="IPR002104">
    <property type="entry name" value="Integrase_catalytic"/>
</dbReference>
<dbReference type="Proteomes" id="UP000231426">
    <property type="component" value="Unassembled WGS sequence"/>
</dbReference>
<dbReference type="InterPro" id="IPR011010">
    <property type="entry name" value="DNA_brk_join_enz"/>
</dbReference>
<evidence type="ECO:0000256" key="1">
    <source>
        <dbReference type="ARBA" id="ARBA00008857"/>
    </source>
</evidence>
<dbReference type="Pfam" id="PF13495">
    <property type="entry name" value="Phage_int_SAM_4"/>
    <property type="match status" value="1"/>
</dbReference>
<accession>A0A2M6W6W0</accession>
<feature type="domain" description="Core-binding (CB)" evidence="7">
    <location>
        <begin position="1"/>
        <end position="80"/>
    </location>
</feature>
<dbReference type="GO" id="GO:0003677">
    <property type="term" value="F:DNA binding"/>
    <property type="evidence" value="ECO:0007669"/>
    <property type="project" value="UniProtKB-UniRule"/>
</dbReference>
<reference evidence="9" key="1">
    <citation type="submission" date="2017-09" db="EMBL/GenBank/DDBJ databases">
        <title>Depth-based differentiation of microbial function through sediment-hosted aquifers and enrichment of novel symbionts in the deep terrestrial subsurface.</title>
        <authorList>
            <person name="Probst A.J."/>
            <person name="Ladd B."/>
            <person name="Jarett J.K."/>
            <person name="Geller-Mcgrath D.E."/>
            <person name="Sieber C.M.K."/>
            <person name="Emerson J.B."/>
            <person name="Anantharaman K."/>
            <person name="Thomas B.C."/>
            <person name="Malmstrom R."/>
            <person name="Stieglmeier M."/>
            <person name="Klingl A."/>
            <person name="Woyke T."/>
            <person name="Ryan C.M."/>
            <person name="Banfield J.F."/>
        </authorList>
    </citation>
    <scope>NUCLEOTIDE SEQUENCE [LARGE SCALE GENOMIC DNA]</scope>
</reference>
<dbReference type="InterPro" id="IPR004107">
    <property type="entry name" value="Integrase_SAM-like_N"/>
</dbReference>
<dbReference type="AlphaFoldDB" id="A0A2M6W6W0"/>
<dbReference type="InterPro" id="IPR013762">
    <property type="entry name" value="Integrase-like_cat_sf"/>
</dbReference>
<dbReference type="PROSITE" id="PS51898">
    <property type="entry name" value="TYR_RECOMBINASE"/>
    <property type="match status" value="1"/>
</dbReference>
<dbReference type="PROSITE" id="PS51900">
    <property type="entry name" value="CB"/>
    <property type="match status" value="1"/>
</dbReference>
<dbReference type="InterPro" id="IPR010998">
    <property type="entry name" value="Integrase_recombinase_N"/>
</dbReference>
<protein>
    <submittedName>
        <fullName evidence="8">Integrase</fullName>
    </submittedName>
</protein>